<evidence type="ECO:0000256" key="2">
    <source>
        <dbReference type="ARBA" id="ARBA00023015"/>
    </source>
</evidence>
<keyword evidence="5" id="KW-0539">Nucleus</keyword>
<protein>
    <recommendedName>
        <fullName evidence="7">Aflatoxin regulatory protein domain-containing protein</fullName>
    </recommendedName>
</protein>
<dbReference type="GO" id="GO:0005634">
    <property type="term" value="C:nucleus"/>
    <property type="evidence" value="ECO:0007669"/>
    <property type="project" value="InterPro"/>
</dbReference>
<name>A0A507QTN8_MONPU</name>
<organism evidence="8 9">
    <name type="scientific">Monascus purpureus</name>
    <name type="common">Red mold</name>
    <name type="synonym">Monascus anka</name>
    <dbReference type="NCBI Taxonomy" id="5098"/>
    <lineage>
        <taxon>Eukaryota</taxon>
        <taxon>Fungi</taxon>
        <taxon>Dikarya</taxon>
        <taxon>Ascomycota</taxon>
        <taxon>Pezizomycotina</taxon>
        <taxon>Eurotiomycetes</taxon>
        <taxon>Eurotiomycetidae</taxon>
        <taxon>Eurotiales</taxon>
        <taxon>Aspergillaceae</taxon>
        <taxon>Monascus</taxon>
    </lineage>
</organism>
<accession>A0A507QTN8</accession>
<feature type="domain" description="Aflatoxin regulatory protein" evidence="7">
    <location>
        <begin position="156"/>
        <end position="248"/>
    </location>
</feature>
<dbReference type="GO" id="GO:0045122">
    <property type="term" value="P:aflatoxin biosynthetic process"/>
    <property type="evidence" value="ECO:0007669"/>
    <property type="project" value="InterPro"/>
</dbReference>
<keyword evidence="2" id="KW-0805">Transcription regulation</keyword>
<evidence type="ECO:0000313" key="9">
    <source>
        <dbReference type="Proteomes" id="UP000319663"/>
    </source>
</evidence>
<keyword evidence="3" id="KW-0238">DNA-binding</keyword>
<sequence length="369" mass="39700">MDNSLNIPAPATSASSPSSLSSFGGTADSLTPPGLMQMSLGNHHHSPSSPFPDILPGIVTPADPTTTPSPASLTTTHLDCFNLPIPLSILDTQGPDYLNPADTAAFFLQDNALTVFDEAVFDLPSVPKPQTQTHPASRPSVTDSLQSARDYSSDPGCSCLLRALGLLKQLFPNASSSSTCMASLFPGQFPTIHSVIVENEQIIAVLNTMLQCPCSQDGYLLAIISLIVFKMMGWYAAAARETPLSHSNFNSSRGGSAKSHLDYGQRPHSEQVFKLQSSVDGEYEGRMAAQLVLSELHRVQQLINVLSQRLKAHGLQTSGVESPSSPDCFYFLNQDSSAFPVTMLGQLEVDLRKRLQTLSVEIVDILRRG</sequence>
<evidence type="ECO:0000256" key="5">
    <source>
        <dbReference type="ARBA" id="ARBA00023242"/>
    </source>
</evidence>
<dbReference type="GO" id="GO:0046872">
    <property type="term" value="F:metal ion binding"/>
    <property type="evidence" value="ECO:0007669"/>
    <property type="project" value="UniProtKB-KW"/>
</dbReference>
<keyword evidence="1" id="KW-0479">Metal-binding</keyword>
<feature type="region of interest" description="Disordered" evidence="6">
    <location>
        <begin position="1"/>
        <end position="53"/>
    </location>
</feature>
<dbReference type="Proteomes" id="UP000319663">
    <property type="component" value="Unassembled WGS sequence"/>
</dbReference>
<dbReference type="AlphaFoldDB" id="A0A507QTN8"/>
<dbReference type="PRINTS" id="PR00755">
    <property type="entry name" value="AFLATOXINBRP"/>
</dbReference>
<evidence type="ECO:0000256" key="3">
    <source>
        <dbReference type="ARBA" id="ARBA00023125"/>
    </source>
</evidence>
<evidence type="ECO:0000313" key="8">
    <source>
        <dbReference type="EMBL" id="TQB70397.1"/>
    </source>
</evidence>
<proteinExistence type="predicted"/>
<dbReference type="GO" id="GO:0006355">
    <property type="term" value="P:regulation of DNA-templated transcription"/>
    <property type="evidence" value="ECO:0007669"/>
    <property type="project" value="InterPro"/>
</dbReference>
<dbReference type="STRING" id="5098.A0A507QTN8"/>
<comment type="caution">
    <text evidence="8">The sequence shown here is derived from an EMBL/GenBank/DDBJ whole genome shotgun (WGS) entry which is preliminary data.</text>
</comment>
<keyword evidence="9" id="KW-1185">Reference proteome</keyword>
<keyword evidence="4" id="KW-0804">Transcription</keyword>
<reference evidence="8 9" key="1">
    <citation type="submission" date="2019-06" db="EMBL/GenBank/DDBJ databases">
        <title>Wine fermentation using esterase from Monascus purpureus.</title>
        <authorList>
            <person name="Geng C."/>
            <person name="Zhang Y."/>
        </authorList>
    </citation>
    <scope>NUCLEOTIDE SEQUENCE [LARGE SCALE GENOMIC DNA]</scope>
    <source>
        <strain evidence="8">HQ1</strain>
    </source>
</reference>
<evidence type="ECO:0000256" key="1">
    <source>
        <dbReference type="ARBA" id="ARBA00022723"/>
    </source>
</evidence>
<gene>
    <name evidence="8" type="ORF">MPDQ_000611</name>
</gene>
<dbReference type="EMBL" id="VIFY01000110">
    <property type="protein sequence ID" value="TQB70397.1"/>
    <property type="molecule type" value="Genomic_DNA"/>
</dbReference>
<evidence type="ECO:0000259" key="7">
    <source>
        <dbReference type="Pfam" id="PF08493"/>
    </source>
</evidence>
<dbReference type="Pfam" id="PF08493">
    <property type="entry name" value="AflR"/>
    <property type="match status" value="1"/>
</dbReference>
<evidence type="ECO:0000256" key="4">
    <source>
        <dbReference type="ARBA" id="ARBA00023163"/>
    </source>
</evidence>
<evidence type="ECO:0000256" key="6">
    <source>
        <dbReference type="SAM" id="MobiDB-lite"/>
    </source>
</evidence>
<feature type="compositionally biased region" description="Low complexity" evidence="6">
    <location>
        <begin position="8"/>
        <end position="22"/>
    </location>
</feature>
<dbReference type="GO" id="GO:0003677">
    <property type="term" value="F:DNA binding"/>
    <property type="evidence" value="ECO:0007669"/>
    <property type="project" value="UniProtKB-KW"/>
</dbReference>
<dbReference type="InterPro" id="IPR013700">
    <property type="entry name" value="AflR"/>
</dbReference>